<comment type="caution">
    <text evidence="1">The sequence shown here is derived from an EMBL/GenBank/DDBJ whole genome shotgun (WGS) entry which is preliminary data.</text>
</comment>
<keyword evidence="2" id="KW-1185">Reference proteome</keyword>
<dbReference type="EMBL" id="VUOB01000008">
    <property type="protein sequence ID" value="KAA2265273.1"/>
    <property type="molecule type" value="Genomic_DNA"/>
</dbReference>
<dbReference type="SUPFAM" id="SSF81301">
    <property type="entry name" value="Nucleotidyltransferase"/>
    <property type="match status" value="1"/>
</dbReference>
<dbReference type="InterPro" id="IPR007344">
    <property type="entry name" value="GrpB/CoaE"/>
</dbReference>
<evidence type="ECO:0000313" key="2">
    <source>
        <dbReference type="Proteomes" id="UP000323454"/>
    </source>
</evidence>
<dbReference type="Proteomes" id="UP000323454">
    <property type="component" value="Unassembled WGS sequence"/>
</dbReference>
<dbReference type="PANTHER" id="PTHR34822:SF1">
    <property type="entry name" value="GRPB FAMILY PROTEIN"/>
    <property type="match status" value="1"/>
</dbReference>
<gene>
    <name evidence="1" type="ORF">F0L68_05335</name>
</gene>
<evidence type="ECO:0000313" key="1">
    <source>
        <dbReference type="EMBL" id="KAA2265273.1"/>
    </source>
</evidence>
<sequence>MNSKRHKDYTDEELAAIWVDGPPPQTGHVHVADYDEQWPALYRREAARIRELLADKVLLLEHVGSTSVPGLAAKPIIDIDLVVADPADEPAYLPPLQAAGYRLVIREPGWDEHRALKGPDTNVNLHVWRPGSVEVRRHLAFRDWLRANETDRTLYADTKRHLATREWKYLQNYADAKSDVVTEILARALANRP</sequence>
<reference evidence="1 2" key="2">
    <citation type="submission" date="2019-09" db="EMBL/GenBank/DDBJ databases">
        <authorList>
            <person name="Jin C."/>
        </authorList>
    </citation>
    <scope>NUCLEOTIDE SEQUENCE [LARGE SCALE GENOMIC DNA]</scope>
    <source>
        <strain evidence="1 2">AN110305</strain>
    </source>
</reference>
<dbReference type="AlphaFoldDB" id="A0A5B2XPG4"/>
<dbReference type="OrthoDB" id="9799092at2"/>
<proteinExistence type="predicted"/>
<dbReference type="Gene3D" id="3.30.460.10">
    <property type="entry name" value="Beta Polymerase, domain 2"/>
    <property type="match status" value="1"/>
</dbReference>
<protein>
    <submittedName>
        <fullName evidence="1">GrpB family protein</fullName>
    </submittedName>
</protein>
<name>A0A5B2XPG4_9PSEU</name>
<reference evidence="1 2" key="1">
    <citation type="submission" date="2019-09" db="EMBL/GenBank/DDBJ databases">
        <title>Goodfellowia gen. nov., a new genus of the Pseudonocardineae related to Actinoalloteichus, containing Goodfellowia coeruleoviolacea gen. nov., comb. nov. gen. nov., comb. nov.</title>
        <authorList>
            <person name="Labeda D."/>
        </authorList>
    </citation>
    <scope>NUCLEOTIDE SEQUENCE [LARGE SCALE GENOMIC DNA]</scope>
    <source>
        <strain evidence="1 2">AN110305</strain>
    </source>
</reference>
<dbReference type="Pfam" id="PF04229">
    <property type="entry name" value="GrpB"/>
    <property type="match status" value="1"/>
</dbReference>
<organism evidence="1 2">
    <name type="scientific">Solihabitans fulvus</name>
    <dbReference type="NCBI Taxonomy" id="1892852"/>
    <lineage>
        <taxon>Bacteria</taxon>
        <taxon>Bacillati</taxon>
        <taxon>Actinomycetota</taxon>
        <taxon>Actinomycetes</taxon>
        <taxon>Pseudonocardiales</taxon>
        <taxon>Pseudonocardiaceae</taxon>
        <taxon>Solihabitans</taxon>
    </lineage>
</organism>
<dbReference type="InterPro" id="IPR043519">
    <property type="entry name" value="NT_sf"/>
</dbReference>
<dbReference type="PANTHER" id="PTHR34822">
    <property type="entry name" value="GRPB DOMAIN PROTEIN (AFU_ORTHOLOGUE AFUA_1G01530)"/>
    <property type="match status" value="1"/>
</dbReference>
<accession>A0A5B2XPG4</accession>